<organism evidence="1 2">
    <name type="scientific">Cephus cinctus</name>
    <name type="common">Wheat stem sawfly</name>
    <dbReference type="NCBI Taxonomy" id="211228"/>
    <lineage>
        <taxon>Eukaryota</taxon>
        <taxon>Metazoa</taxon>
        <taxon>Ecdysozoa</taxon>
        <taxon>Arthropoda</taxon>
        <taxon>Hexapoda</taxon>
        <taxon>Insecta</taxon>
        <taxon>Pterygota</taxon>
        <taxon>Neoptera</taxon>
        <taxon>Endopterygota</taxon>
        <taxon>Hymenoptera</taxon>
        <taxon>Cephoidea</taxon>
        <taxon>Cephidae</taxon>
        <taxon>Cephus</taxon>
    </lineage>
</organism>
<keyword evidence="1" id="KW-1185">Reference proteome</keyword>
<dbReference type="Proteomes" id="UP000694920">
    <property type="component" value="Unplaced"/>
</dbReference>
<protein>
    <submittedName>
        <fullName evidence="2">Uncharacterized protein LOC107263513</fullName>
    </submittedName>
</protein>
<dbReference type="AlphaFoldDB" id="A0AAJ7BHN2"/>
<dbReference type="RefSeq" id="XP_015586302.1">
    <property type="nucleotide sequence ID" value="XM_015730816.2"/>
</dbReference>
<dbReference type="GeneID" id="107263513"/>
<sequence>MLDAYVYIMVAYGKVRALNRRLSRAALAKMRVGLLSADFGLRHLLLLLGIVLLHLPDNLMAEPCPAANCLSAEKCESTWVGAVCQDSNLQCCSIVKEEYRTQCRHHGGECMNRCSPVVQRPAVDCPGQLCCVLV</sequence>
<accession>A0AAJ7BHN2</accession>
<proteinExistence type="predicted"/>
<name>A0AAJ7BHN2_CEPCN</name>
<dbReference type="KEGG" id="ccin:107263513"/>
<reference evidence="2" key="1">
    <citation type="submission" date="2025-08" db="UniProtKB">
        <authorList>
            <consortium name="RefSeq"/>
        </authorList>
    </citation>
    <scope>IDENTIFICATION</scope>
</reference>
<evidence type="ECO:0000313" key="1">
    <source>
        <dbReference type="Proteomes" id="UP000694920"/>
    </source>
</evidence>
<evidence type="ECO:0000313" key="2">
    <source>
        <dbReference type="RefSeq" id="XP_015586302.1"/>
    </source>
</evidence>
<gene>
    <name evidence="2" type="primary">LOC107263513</name>
</gene>